<comment type="subcellular location">
    <subcellularLocation>
        <location evidence="1 7">Nucleus</location>
    </subcellularLocation>
</comment>
<keyword evidence="4 7" id="KW-0010">Activator</keyword>
<feature type="region of interest" description="Disordered" evidence="8">
    <location>
        <begin position="1"/>
        <end position="87"/>
    </location>
</feature>
<keyword evidence="5 7" id="KW-0804">Transcription</keyword>
<evidence type="ECO:0000256" key="7">
    <source>
        <dbReference type="RuleBase" id="RU364059"/>
    </source>
</evidence>
<evidence type="ECO:0000256" key="3">
    <source>
        <dbReference type="ARBA" id="ARBA00023015"/>
    </source>
</evidence>
<proteinExistence type="inferred from homology"/>
<dbReference type="GO" id="GO:0045944">
    <property type="term" value="P:positive regulation of transcription by RNA polymerase II"/>
    <property type="evidence" value="ECO:0007669"/>
    <property type="project" value="UniProtKB-ARBA"/>
</dbReference>
<evidence type="ECO:0000256" key="4">
    <source>
        <dbReference type="ARBA" id="ARBA00023159"/>
    </source>
</evidence>
<feature type="compositionally biased region" description="Pro residues" evidence="8">
    <location>
        <begin position="1"/>
        <end position="12"/>
    </location>
</feature>
<keyword evidence="3 7" id="KW-0805">Transcription regulation</keyword>
<evidence type="ECO:0000313" key="10">
    <source>
        <dbReference type="EMBL" id="KAK5707543.1"/>
    </source>
</evidence>
<organism evidence="10 11">
    <name type="scientific">Elasticomyces elasticus</name>
    <dbReference type="NCBI Taxonomy" id="574655"/>
    <lineage>
        <taxon>Eukaryota</taxon>
        <taxon>Fungi</taxon>
        <taxon>Dikarya</taxon>
        <taxon>Ascomycota</taxon>
        <taxon>Pezizomycotina</taxon>
        <taxon>Dothideomycetes</taxon>
        <taxon>Dothideomycetidae</taxon>
        <taxon>Mycosphaerellales</taxon>
        <taxon>Teratosphaeriaceae</taxon>
        <taxon>Elasticomyces</taxon>
    </lineage>
</organism>
<dbReference type="Pfam" id="PF10744">
    <property type="entry name" value="Med1"/>
    <property type="match status" value="1"/>
</dbReference>
<comment type="similarity">
    <text evidence="2 7">Belongs to the Mediator complex subunit 1 family.</text>
</comment>
<evidence type="ECO:0000256" key="1">
    <source>
        <dbReference type="ARBA" id="ARBA00004123"/>
    </source>
</evidence>
<evidence type="ECO:0000256" key="5">
    <source>
        <dbReference type="ARBA" id="ARBA00023163"/>
    </source>
</evidence>
<comment type="function">
    <text evidence="7">Component of the Mediator complex, a coactivator involved in the regulated transcription of nearly all RNA polymerase II-dependent genes. Mediator functions as a bridge to convey information from gene-specific regulatory proteins to the basal RNA polymerase II transcription machinery. Mediator is recruited to promoters by direct interactions with regulatory proteins and serves as a scaffold for the assembly of a functional preinitiation complex with RNA polymerase II and the general transcription factors.</text>
</comment>
<dbReference type="PANTHER" id="PTHR35041:SF4">
    <property type="entry name" value="MEDIATOR OF RNA POLYMERASE II TRANSCRIPTION SUBUNIT 1"/>
    <property type="match status" value="1"/>
</dbReference>
<evidence type="ECO:0000256" key="2">
    <source>
        <dbReference type="ARBA" id="ARBA00006210"/>
    </source>
</evidence>
<comment type="caution">
    <text evidence="10">The sequence shown here is derived from an EMBL/GenBank/DDBJ whole genome shotgun (WGS) entry which is preliminary data.</text>
</comment>
<dbReference type="InterPro" id="IPR019680">
    <property type="entry name" value="Mediator_Med1"/>
</dbReference>
<evidence type="ECO:0000313" key="11">
    <source>
        <dbReference type="Proteomes" id="UP001310594"/>
    </source>
</evidence>
<dbReference type="GO" id="GO:0003712">
    <property type="term" value="F:transcription coregulator activity"/>
    <property type="evidence" value="ECO:0007669"/>
    <property type="project" value="InterPro"/>
</dbReference>
<dbReference type="EMBL" id="JAVRQU010000001">
    <property type="protein sequence ID" value="KAK5707543.1"/>
    <property type="molecule type" value="Genomic_DNA"/>
</dbReference>
<evidence type="ECO:0000259" key="9">
    <source>
        <dbReference type="Pfam" id="PF10744"/>
    </source>
</evidence>
<evidence type="ECO:0000256" key="6">
    <source>
        <dbReference type="ARBA" id="ARBA00023242"/>
    </source>
</evidence>
<accession>A0AAN7WCD7</accession>
<dbReference type="AlphaFoldDB" id="A0AAN7WCD7"/>
<feature type="compositionally biased region" description="Polar residues" evidence="8">
    <location>
        <begin position="50"/>
        <end position="64"/>
    </location>
</feature>
<dbReference type="Proteomes" id="UP001310594">
    <property type="component" value="Unassembled WGS sequence"/>
</dbReference>
<protein>
    <recommendedName>
        <fullName evidence="7">Mediator of RNA polymerase II transcription subunit 1</fullName>
    </recommendedName>
    <alternativeName>
        <fullName evidence="7">Mediator complex subunit 1</fullName>
    </alternativeName>
</protein>
<name>A0AAN7WCD7_9PEZI</name>
<dbReference type="PANTHER" id="PTHR35041">
    <property type="entry name" value="MEDIATOR OF RNA POLYMERASE II TRANSCRIPTION SUBUNIT 1"/>
    <property type="match status" value="1"/>
</dbReference>
<reference evidence="10" key="1">
    <citation type="submission" date="2023-08" db="EMBL/GenBank/DDBJ databases">
        <title>Black Yeasts Isolated from many extreme environments.</title>
        <authorList>
            <person name="Coleine C."/>
            <person name="Stajich J.E."/>
            <person name="Selbmann L."/>
        </authorList>
    </citation>
    <scope>NUCLEOTIDE SEQUENCE</scope>
    <source>
        <strain evidence="10">CCFEE 5810</strain>
    </source>
</reference>
<feature type="compositionally biased region" description="Polar residues" evidence="8">
    <location>
        <begin position="75"/>
        <end position="87"/>
    </location>
</feature>
<gene>
    <name evidence="10" type="ORF">LTR97_000080</name>
</gene>
<sequence>MATPTPTLPPNPSSASKRAPGHVSTPSHLGFSPAPRSVPSPATTRKEQSGKTPINHPTTSSHGSKTLGGTPMIHNLSQQGNTSGSSPGANMLSFGTPLGLGVEGITPGAFNMATPGMVGVSMGLTMSDLGVNAGAGAPKRNEDEERRTKMRKVLKSIGKPKGRVSEEAINRISRRVGFDVGLDHETAEERVKNASLVGNRTSDIAGKKILIDVALKEQRADSVSVTFATESAGLQEQTQAIGKVLLDDLCGVGGQTLDASLGRFAGSLERLARIDRLSSDSFDCFEALSGIYTSLRGLYKHESAVSNELDVLRRKGGKPMAHADGQIGFSIAYWESDEQPLKEYKHDSRELFKLDLGIERSSASLYPSARVSEQWLLDSVNLSTTDAEPSIPWQEPPPTLVAPSTGGDAMPVDGEPKNLPDLRFTANLNPPIILPWQLATNVLQTLGVSMPQLIVYPPSWHSMLLDPTTTVPFNAMDSRAITSARDVLVMRNGEESETSHSYALDVAKPDGGYKLEQLPFAHPRQLVELLPTLRQWACFGSLVRSLFAGSNAAADTLSTPGNVAAKRNPPLPFSLDDLLTPPATPPKDEKLAVSVSLATTPVPTLSLVFAAATGKPVCNVAVQVLQNGVLSVLGAQHFAVGDGEGVAGKKLADALEACGDVGVWIEWLRTQVK</sequence>
<keyword evidence="6 7" id="KW-0539">Nucleus</keyword>
<feature type="domain" description="Mediator complex subunit Med1" evidence="9">
    <location>
        <begin position="153"/>
        <end position="547"/>
    </location>
</feature>
<dbReference type="GO" id="GO:0016592">
    <property type="term" value="C:mediator complex"/>
    <property type="evidence" value="ECO:0007669"/>
    <property type="project" value="InterPro"/>
</dbReference>
<evidence type="ECO:0000256" key="8">
    <source>
        <dbReference type="SAM" id="MobiDB-lite"/>
    </source>
</evidence>